<dbReference type="InterPro" id="IPR004625">
    <property type="entry name" value="PyrdxlKinase"/>
</dbReference>
<dbReference type="RefSeq" id="WP_068222682.1">
    <property type="nucleotide sequence ID" value="NZ_CP014623.1"/>
</dbReference>
<dbReference type="GO" id="GO:0005524">
    <property type="term" value="F:ATP binding"/>
    <property type="evidence" value="ECO:0007669"/>
    <property type="project" value="UniProtKB-KW"/>
</dbReference>
<dbReference type="GeneID" id="42980699"/>
<keyword evidence="7" id="KW-1185">Reference proteome</keyword>
<dbReference type="NCBIfam" id="NF005491">
    <property type="entry name" value="PRK07105.1"/>
    <property type="match status" value="1"/>
</dbReference>
<dbReference type="GO" id="GO:0008478">
    <property type="term" value="F:pyridoxal kinase activity"/>
    <property type="evidence" value="ECO:0007669"/>
    <property type="project" value="UniProtKB-EC"/>
</dbReference>
<name>A0A192GZ37_9LACO</name>
<dbReference type="Proteomes" id="UP000078582">
    <property type="component" value="Chromosome"/>
</dbReference>
<dbReference type="Gene3D" id="3.40.1190.20">
    <property type="match status" value="1"/>
</dbReference>
<evidence type="ECO:0000313" key="7">
    <source>
        <dbReference type="Proteomes" id="UP000078582"/>
    </source>
</evidence>
<dbReference type="STRING" id="375175.AYR53_00420"/>
<dbReference type="CDD" id="cd01173">
    <property type="entry name" value="pyridoxal_pyridoxamine_kinase"/>
    <property type="match status" value="1"/>
</dbReference>
<keyword evidence="2" id="KW-0808">Transferase</keyword>
<dbReference type="KEGG" id="lbt:AYR52_01070"/>
<organism evidence="6 7">
    <name type="scientific">Loigolactobacillus backii</name>
    <dbReference type="NCBI Taxonomy" id="375175"/>
    <lineage>
        <taxon>Bacteria</taxon>
        <taxon>Bacillati</taxon>
        <taxon>Bacillota</taxon>
        <taxon>Bacilli</taxon>
        <taxon>Lactobacillales</taxon>
        <taxon>Lactobacillaceae</taxon>
        <taxon>Loigolactobacillus</taxon>
    </lineage>
</organism>
<gene>
    <name evidence="6" type="ORF">AYR53_00420</name>
</gene>
<dbReference type="PANTHER" id="PTHR10534">
    <property type="entry name" value="PYRIDOXAL KINASE"/>
    <property type="match status" value="1"/>
</dbReference>
<dbReference type="Pfam" id="PF08543">
    <property type="entry name" value="Phos_pyr_kin"/>
    <property type="match status" value="1"/>
</dbReference>
<evidence type="ECO:0000256" key="4">
    <source>
        <dbReference type="ARBA" id="ARBA00022777"/>
    </source>
</evidence>
<reference evidence="6 7" key="1">
    <citation type="submission" date="2016-03" db="EMBL/GenBank/DDBJ databases">
        <title>Pediococcus and Lactobacillus from brewery environment - whole genome sequencing and assembly.</title>
        <authorList>
            <person name="Behr J."/>
            <person name="Geissler A.J."/>
            <person name="Vogel R.F."/>
        </authorList>
    </citation>
    <scope>NUCLEOTIDE SEQUENCE [LARGE SCALE GENOMIC DNA]</scope>
    <source>
        <strain evidence="6 7">TMW 1.1989</strain>
    </source>
</reference>
<dbReference type="InterPro" id="IPR013749">
    <property type="entry name" value="PM/HMP-P_kinase-1"/>
</dbReference>
<evidence type="ECO:0000256" key="5">
    <source>
        <dbReference type="ARBA" id="ARBA00022840"/>
    </source>
</evidence>
<dbReference type="EC" id="2.7.1.35" evidence="1"/>
<sequence>MVEQQKILISEDLSCVGQVSLCASLPLFAALDFNPCLLPTALLSTHTGGFGTPSYLDLAAEMPRIIEHWQSLDLKFSALYFGYLGAKPLRVILRHLTDLKTEQAKVLVDPVMADQGQLYSGFTLEYVEQMRHLAKRADLLTPNLTEAQLLLGENMSTVPCTLATAKALAQKLTEVFSIPAVVITGVPLIDGTIGIIGAELKDSLTWSYQQKRLTGHYFGTGDIFASVLFGGVLRGLALRTATEVALKFVTEAIKRTQVAGSDVRYGVNYAAGITELIETVQKRQEE</sequence>
<dbReference type="GO" id="GO:0005829">
    <property type="term" value="C:cytosol"/>
    <property type="evidence" value="ECO:0007669"/>
    <property type="project" value="TreeGrafter"/>
</dbReference>
<keyword evidence="5" id="KW-0067">ATP-binding</keyword>
<protein>
    <recommendedName>
        <fullName evidence="1">pyridoxal kinase</fullName>
        <ecNumber evidence="1">2.7.1.35</ecNumber>
    </recommendedName>
</protein>
<dbReference type="InterPro" id="IPR029056">
    <property type="entry name" value="Ribokinase-like"/>
</dbReference>
<keyword evidence="3" id="KW-0547">Nucleotide-binding</keyword>
<dbReference type="GO" id="GO:0009443">
    <property type="term" value="P:pyridoxal 5'-phosphate salvage"/>
    <property type="evidence" value="ECO:0007669"/>
    <property type="project" value="InterPro"/>
</dbReference>
<dbReference type="AlphaFoldDB" id="A0A192GZ37"/>
<dbReference type="OrthoDB" id="9800808at2"/>
<evidence type="ECO:0000256" key="3">
    <source>
        <dbReference type="ARBA" id="ARBA00022741"/>
    </source>
</evidence>
<keyword evidence="4 6" id="KW-0418">Kinase</keyword>
<evidence type="ECO:0000256" key="2">
    <source>
        <dbReference type="ARBA" id="ARBA00022679"/>
    </source>
</evidence>
<accession>A0A192GZ37</accession>
<dbReference type="SUPFAM" id="SSF53613">
    <property type="entry name" value="Ribokinase-like"/>
    <property type="match status" value="1"/>
</dbReference>
<evidence type="ECO:0000313" key="6">
    <source>
        <dbReference type="EMBL" id="ANK61350.1"/>
    </source>
</evidence>
<proteinExistence type="predicted"/>
<dbReference type="EMBL" id="CP014873">
    <property type="protein sequence ID" value="ANK61350.1"/>
    <property type="molecule type" value="Genomic_DNA"/>
</dbReference>
<evidence type="ECO:0000256" key="1">
    <source>
        <dbReference type="ARBA" id="ARBA00012104"/>
    </source>
</evidence>
<dbReference type="PANTHER" id="PTHR10534:SF2">
    <property type="entry name" value="PYRIDOXAL KINASE"/>
    <property type="match status" value="1"/>
</dbReference>